<keyword evidence="3" id="KW-1185">Reference proteome</keyword>
<dbReference type="Proteomes" id="UP001159363">
    <property type="component" value="Chromosome 13"/>
</dbReference>
<name>A0ABQ9G7B5_9NEOP</name>
<proteinExistence type="predicted"/>
<evidence type="ECO:0000256" key="1">
    <source>
        <dbReference type="SAM" id="MobiDB-lite"/>
    </source>
</evidence>
<feature type="region of interest" description="Disordered" evidence="1">
    <location>
        <begin position="171"/>
        <end position="193"/>
    </location>
</feature>
<evidence type="ECO:0000313" key="2">
    <source>
        <dbReference type="EMBL" id="KAJ8868335.1"/>
    </source>
</evidence>
<reference evidence="2 3" key="1">
    <citation type="submission" date="2023-02" db="EMBL/GenBank/DDBJ databases">
        <title>LHISI_Scaffold_Assembly.</title>
        <authorList>
            <person name="Stuart O.P."/>
            <person name="Cleave R."/>
            <person name="Magrath M.J.L."/>
            <person name="Mikheyev A.S."/>
        </authorList>
    </citation>
    <scope>NUCLEOTIDE SEQUENCE [LARGE SCALE GENOMIC DNA]</scope>
    <source>
        <strain evidence="2">Daus_M_001</strain>
        <tissue evidence="2">Leg muscle</tissue>
    </source>
</reference>
<sequence length="289" mass="33887">MSDCAAIKVRSPVKAECFGYFKSNLLSHSKQAESIENCRYNDPQLNKVRFKSRVLGDWFLMPDSAQIGHQNHQKSLNEDRGGYGSTSRKLTYYSSARRQVYRRRKYRLPSWACSRTGNHCAAEESYFVVIKPIIVSSTKNCDSLKLHSELRKLPISYFSMQWRRLFHRRKREREREKERKREFRNNNNRLPTGQDMSNFGQILELMCGNLPFPRDKQSKTTSHVDLSHVCNILYVVFSLRPLTRRARCDDQQRHTQTRYLPALSSTYSHGCPIAWPARSPDLTPLEYLL</sequence>
<feature type="compositionally biased region" description="Basic and acidic residues" evidence="1">
    <location>
        <begin position="173"/>
        <end position="184"/>
    </location>
</feature>
<evidence type="ECO:0000313" key="3">
    <source>
        <dbReference type="Proteomes" id="UP001159363"/>
    </source>
</evidence>
<protein>
    <submittedName>
        <fullName evidence="2">Uncharacterized protein</fullName>
    </submittedName>
</protein>
<organism evidence="2 3">
    <name type="scientific">Dryococelus australis</name>
    <dbReference type="NCBI Taxonomy" id="614101"/>
    <lineage>
        <taxon>Eukaryota</taxon>
        <taxon>Metazoa</taxon>
        <taxon>Ecdysozoa</taxon>
        <taxon>Arthropoda</taxon>
        <taxon>Hexapoda</taxon>
        <taxon>Insecta</taxon>
        <taxon>Pterygota</taxon>
        <taxon>Neoptera</taxon>
        <taxon>Polyneoptera</taxon>
        <taxon>Phasmatodea</taxon>
        <taxon>Verophasmatodea</taxon>
        <taxon>Anareolatae</taxon>
        <taxon>Phasmatidae</taxon>
        <taxon>Eurycanthinae</taxon>
        <taxon>Dryococelus</taxon>
    </lineage>
</organism>
<dbReference type="EMBL" id="JARBHB010000014">
    <property type="protein sequence ID" value="KAJ8868335.1"/>
    <property type="molecule type" value="Genomic_DNA"/>
</dbReference>
<gene>
    <name evidence="2" type="ORF">PR048_029851</name>
</gene>
<comment type="caution">
    <text evidence="2">The sequence shown here is derived from an EMBL/GenBank/DDBJ whole genome shotgun (WGS) entry which is preliminary data.</text>
</comment>
<accession>A0ABQ9G7B5</accession>